<dbReference type="InterPro" id="IPR009071">
    <property type="entry name" value="HMG_box_dom"/>
</dbReference>
<dbReference type="PANTHER" id="PTHR45789:SF2">
    <property type="entry name" value="FI18025P1"/>
    <property type="match status" value="1"/>
</dbReference>
<evidence type="ECO:0000256" key="2">
    <source>
        <dbReference type="ARBA" id="ARBA00023242"/>
    </source>
</evidence>
<evidence type="ECO:0000313" key="6">
    <source>
        <dbReference type="EMBL" id="KAJ7102413.1"/>
    </source>
</evidence>
<protein>
    <recommendedName>
        <fullName evidence="5">HMG box domain-containing protein</fullName>
    </recommendedName>
</protein>
<evidence type="ECO:0000313" key="7">
    <source>
        <dbReference type="Proteomes" id="UP001222325"/>
    </source>
</evidence>
<organism evidence="6 7">
    <name type="scientific">Mycena belliarum</name>
    <dbReference type="NCBI Taxonomy" id="1033014"/>
    <lineage>
        <taxon>Eukaryota</taxon>
        <taxon>Fungi</taxon>
        <taxon>Dikarya</taxon>
        <taxon>Basidiomycota</taxon>
        <taxon>Agaricomycotina</taxon>
        <taxon>Agaricomycetes</taxon>
        <taxon>Agaricomycetidae</taxon>
        <taxon>Agaricales</taxon>
        <taxon>Marasmiineae</taxon>
        <taxon>Mycenaceae</taxon>
        <taxon>Mycena</taxon>
    </lineage>
</organism>
<feature type="region of interest" description="Disordered" evidence="4">
    <location>
        <begin position="135"/>
        <end position="206"/>
    </location>
</feature>
<dbReference type="Gene3D" id="1.10.30.10">
    <property type="entry name" value="High mobility group box domain"/>
    <property type="match status" value="1"/>
</dbReference>
<dbReference type="PANTHER" id="PTHR45789">
    <property type="entry name" value="FI18025P1"/>
    <property type="match status" value="1"/>
</dbReference>
<dbReference type="AlphaFoldDB" id="A0AAD6UHB5"/>
<reference evidence="6" key="1">
    <citation type="submission" date="2023-03" db="EMBL/GenBank/DDBJ databases">
        <title>Massive genome expansion in bonnet fungi (Mycena s.s.) driven by repeated elements and novel gene families across ecological guilds.</title>
        <authorList>
            <consortium name="Lawrence Berkeley National Laboratory"/>
            <person name="Harder C.B."/>
            <person name="Miyauchi S."/>
            <person name="Viragh M."/>
            <person name="Kuo A."/>
            <person name="Thoen E."/>
            <person name="Andreopoulos B."/>
            <person name="Lu D."/>
            <person name="Skrede I."/>
            <person name="Drula E."/>
            <person name="Henrissat B."/>
            <person name="Morin E."/>
            <person name="Kohler A."/>
            <person name="Barry K."/>
            <person name="LaButti K."/>
            <person name="Morin E."/>
            <person name="Salamov A."/>
            <person name="Lipzen A."/>
            <person name="Mereny Z."/>
            <person name="Hegedus B."/>
            <person name="Baldrian P."/>
            <person name="Stursova M."/>
            <person name="Weitz H."/>
            <person name="Taylor A."/>
            <person name="Grigoriev I.V."/>
            <person name="Nagy L.G."/>
            <person name="Martin F."/>
            <person name="Kauserud H."/>
        </authorList>
    </citation>
    <scope>NUCLEOTIDE SEQUENCE</scope>
    <source>
        <strain evidence="6">CBHHK173m</strain>
    </source>
</reference>
<keyword evidence="1 3" id="KW-0238">DNA-binding</keyword>
<dbReference type="GO" id="GO:0005634">
    <property type="term" value="C:nucleus"/>
    <property type="evidence" value="ECO:0007669"/>
    <property type="project" value="UniProtKB-UniRule"/>
</dbReference>
<dbReference type="CDD" id="cd01389">
    <property type="entry name" value="HMG-box_ROX1-like"/>
    <property type="match status" value="1"/>
</dbReference>
<evidence type="ECO:0000256" key="3">
    <source>
        <dbReference type="PROSITE-ProRule" id="PRU00267"/>
    </source>
</evidence>
<proteinExistence type="predicted"/>
<dbReference type="InterPro" id="IPR036910">
    <property type="entry name" value="HMG_box_dom_sf"/>
</dbReference>
<evidence type="ECO:0000256" key="4">
    <source>
        <dbReference type="SAM" id="MobiDB-lite"/>
    </source>
</evidence>
<evidence type="ECO:0000256" key="1">
    <source>
        <dbReference type="ARBA" id="ARBA00023125"/>
    </source>
</evidence>
<gene>
    <name evidence="6" type="ORF">B0H15DRAFT_329691</name>
</gene>
<dbReference type="GO" id="GO:0000981">
    <property type="term" value="F:DNA-binding transcription factor activity, RNA polymerase II-specific"/>
    <property type="evidence" value="ECO:0007669"/>
    <property type="project" value="TreeGrafter"/>
</dbReference>
<feature type="domain" description="HMG box" evidence="5">
    <location>
        <begin position="68"/>
        <end position="134"/>
    </location>
</feature>
<keyword evidence="2 3" id="KW-0539">Nucleus</keyword>
<comment type="caution">
    <text evidence="6">The sequence shown here is derived from an EMBL/GenBank/DDBJ whole genome shotgun (WGS) entry which is preliminary data.</text>
</comment>
<feature type="DNA-binding region" description="HMG box" evidence="3">
    <location>
        <begin position="68"/>
        <end position="134"/>
    </location>
</feature>
<evidence type="ECO:0000259" key="5">
    <source>
        <dbReference type="PROSITE" id="PS50118"/>
    </source>
</evidence>
<feature type="compositionally biased region" description="Basic residues" evidence="4">
    <location>
        <begin position="161"/>
        <end position="172"/>
    </location>
</feature>
<accession>A0AAD6UHB5</accession>
<dbReference type="Pfam" id="PF00505">
    <property type="entry name" value="HMG_box"/>
    <property type="match status" value="1"/>
</dbReference>
<name>A0AAD6UHB5_9AGAR</name>
<dbReference type="Proteomes" id="UP001222325">
    <property type="component" value="Unassembled WGS sequence"/>
</dbReference>
<dbReference type="PROSITE" id="PS50118">
    <property type="entry name" value="HMG_BOX_2"/>
    <property type="match status" value="1"/>
</dbReference>
<keyword evidence="7" id="KW-1185">Reference proteome</keyword>
<dbReference type="InterPro" id="IPR051356">
    <property type="entry name" value="SOX/SOX-like_TF"/>
</dbReference>
<dbReference type="SMART" id="SM00398">
    <property type="entry name" value="HMG"/>
    <property type="match status" value="1"/>
</dbReference>
<dbReference type="EMBL" id="JARJCN010000003">
    <property type="protein sequence ID" value="KAJ7102413.1"/>
    <property type="molecule type" value="Genomic_DNA"/>
</dbReference>
<sequence length="395" mass="43680">MPIAHNISHRRSRRFSTHELISDEEDWECPGELLYPDSPIVSPAPQIPSVTNAPARTSHARQRPDDHIPRPPNSFICFRSDYCAVLDGTVPNHRVVSKLAGQAWAELDSIERKKYKDIAQEKKRLHAIKYPDYAYAPSARPSGKSKKRKADDDCDYEDRRPHPKRRRSRGGRSLKVVVGGGYDSDGPISPTNCGRKRARPALTETPSPLIARSQTPELALNTPSESSDPAPVLRTPLLLSQASQLVCNYDDDDDDGFVPTGDIPPLDLYACAPSKKSLEVAADYSVGLAMQAPFKTEISKQTCDETMWYSPDGTFKGTAPVASTSSPSFGVADLRYPSIDFSEVEFDAPATSPPASTDDIHCPKPINFAKAQFTNLNPFGIELDFDDWLHMDQLQ</sequence>
<dbReference type="GO" id="GO:0000978">
    <property type="term" value="F:RNA polymerase II cis-regulatory region sequence-specific DNA binding"/>
    <property type="evidence" value="ECO:0007669"/>
    <property type="project" value="TreeGrafter"/>
</dbReference>
<dbReference type="SUPFAM" id="SSF47095">
    <property type="entry name" value="HMG-box"/>
    <property type="match status" value="1"/>
</dbReference>